<name>A0A0F9F175_9ZZZZ</name>
<protein>
    <submittedName>
        <fullName evidence="1">Uncharacterized protein</fullName>
    </submittedName>
</protein>
<dbReference type="AlphaFoldDB" id="A0A0F9F175"/>
<evidence type="ECO:0000313" key="1">
    <source>
        <dbReference type="EMBL" id="KKL72211.1"/>
    </source>
</evidence>
<feature type="non-terminal residue" evidence="1">
    <location>
        <position position="81"/>
    </location>
</feature>
<sequence length="81" mass="9060">MTVIDLAAERKKRAGSLVEWPVLYGKSSTGKIKVWKIKVKKQKNGTAEIITEHGYEDSDELQQAVVRVIFGKNVGRSNETT</sequence>
<gene>
    <name evidence="1" type="ORF">LCGC14_2087220</name>
</gene>
<proteinExistence type="predicted"/>
<organism evidence="1">
    <name type="scientific">marine sediment metagenome</name>
    <dbReference type="NCBI Taxonomy" id="412755"/>
    <lineage>
        <taxon>unclassified sequences</taxon>
        <taxon>metagenomes</taxon>
        <taxon>ecological metagenomes</taxon>
    </lineage>
</organism>
<accession>A0A0F9F175</accession>
<comment type="caution">
    <text evidence="1">The sequence shown here is derived from an EMBL/GenBank/DDBJ whole genome shotgun (WGS) entry which is preliminary data.</text>
</comment>
<dbReference type="EMBL" id="LAZR01025343">
    <property type="protein sequence ID" value="KKL72211.1"/>
    <property type="molecule type" value="Genomic_DNA"/>
</dbReference>
<reference evidence="1" key="1">
    <citation type="journal article" date="2015" name="Nature">
        <title>Complex archaea that bridge the gap between prokaryotes and eukaryotes.</title>
        <authorList>
            <person name="Spang A."/>
            <person name="Saw J.H."/>
            <person name="Jorgensen S.L."/>
            <person name="Zaremba-Niedzwiedzka K."/>
            <person name="Martijn J."/>
            <person name="Lind A.E."/>
            <person name="van Eijk R."/>
            <person name="Schleper C."/>
            <person name="Guy L."/>
            <person name="Ettema T.J."/>
        </authorList>
    </citation>
    <scope>NUCLEOTIDE SEQUENCE</scope>
</reference>